<protein>
    <submittedName>
        <fullName evidence="2">Group III truncated hemoglobin</fullName>
    </submittedName>
</protein>
<dbReference type="InterPro" id="IPR012292">
    <property type="entry name" value="Globin/Proto"/>
</dbReference>
<comment type="caution">
    <text evidence="2">The sequence shown here is derived from an EMBL/GenBank/DDBJ whole genome shotgun (WGS) entry which is preliminary data.</text>
</comment>
<accession>A0ABW3FAH7</accession>
<reference evidence="3" key="1">
    <citation type="journal article" date="2019" name="Int. J. Syst. Evol. Microbiol.">
        <title>The Global Catalogue of Microorganisms (GCM) 10K type strain sequencing project: providing services to taxonomists for standard genome sequencing and annotation.</title>
        <authorList>
            <consortium name="The Broad Institute Genomics Platform"/>
            <consortium name="The Broad Institute Genome Sequencing Center for Infectious Disease"/>
            <person name="Wu L."/>
            <person name="Ma J."/>
        </authorList>
    </citation>
    <scope>NUCLEOTIDE SEQUENCE [LARGE SCALE GENOMIC DNA]</scope>
    <source>
        <strain evidence="3">CCUG 60023</strain>
    </source>
</reference>
<dbReference type="SUPFAM" id="SSF46458">
    <property type="entry name" value="Globin-like"/>
    <property type="match status" value="1"/>
</dbReference>
<evidence type="ECO:0000313" key="2">
    <source>
        <dbReference type="EMBL" id="MFD0915422.1"/>
    </source>
</evidence>
<proteinExistence type="predicted"/>
<dbReference type="Proteomes" id="UP001597101">
    <property type="component" value="Unassembled WGS sequence"/>
</dbReference>
<name>A0ABW3FAH7_9HYPH</name>
<evidence type="ECO:0000256" key="1">
    <source>
        <dbReference type="SAM" id="MobiDB-lite"/>
    </source>
</evidence>
<dbReference type="CDD" id="cd08916">
    <property type="entry name" value="TrHb3_P"/>
    <property type="match status" value="1"/>
</dbReference>
<dbReference type="InterPro" id="IPR009050">
    <property type="entry name" value="Globin-like_sf"/>
</dbReference>
<feature type="region of interest" description="Disordered" evidence="1">
    <location>
        <begin position="144"/>
        <end position="163"/>
    </location>
</feature>
<gene>
    <name evidence="2" type="ORF">ACFQ14_03280</name>
</gene>
<dbReference type="RefSeq" id="WP_377211265.1">
    <property type="nucleotide sequence ID" value="NZ_JBHTJV010000002.1"/>
</dbReference>
<keyword evidence="3" id="KW-1185">Reference proteome</keyword>
<feature type="compositionally biased region" description="Polar residues" evidence="1">
    <location>
        <begin position="147"/>
        <end position="157"/>
    </location>
</feature>
<organism evidence="2 3">
    <name type="scientific">Pseudahrensia aquimaris</name>
    <dbReference type="NCBI Taxonomy" id="744461"/>
    <lineage>
        <taxon>Bacteria</taxon>
        <taxon>Pseudomonadati</taxon>
        <taxon>Pseudomonadota</taxon>
        <taxon>Alphaproteobacteria</taxon>
        <taxon>Hyphomicrobiales</taxon>
        <taxon>Ahrensiaceae</taxon>
        <taxon>Pseudahrensia</taxon>
    </lineage>
</organism>
<evidence type="ECO:0000313" key="3">
    <source>
        <dbReference type="Proteomes" id="UP001597101"/>
    </source>
</evidence>
<dbReference type="EMBL" id="JBHTJV010000002">
    <property type="protein sequence ID" value="MFD0915422.1"/>
    <property type="molecule type" value="Genomic_DNA"/>
</dbReference>
<sequence length="163" mass="18290">MSNDPDHGISVRPAVERHSVHPSITAVQISDLVEGFYADILQHPRLAQIFRINVEGEWNSHLDKMKSFWRSVLLRSGEYKGKPVPAHQKIDGLTINDFQQWLSLFEITANQTFAAEAVPPVMEAAKRIASSLWLSRSNDIFAKPPTWSHTKPNSVKGTSHGHS</sequence>
<dbReference type="Gene3D" id="1.10.490.10">
    <property type="entry name" value="Globins"/>
    <property type="match status" value="1"/>
</dbReference>